<name>A0A9Q3FZG0_9BASI</name>
<evidence type="ECO:0000259" key="3">
    <source>
        <dbReference type="PROSITE" id="PS50013"/>
    </source>
</evidence>
<comment type="subcellular location">
    <subcellularLocation>
        <location evidence="1">Nucleus</location>
    </subcellularLocation>
</comment>
<dbReference type="GO" id="GO:0006338">
    <property type="term" value="P:chromatin remodeling"/>
    <property type="evidence" value="ECO:0007669"/>
    <property type="project" value="UniProtKB-ARBA"/>
</dbReference>
<evidence type="ECO:0000313" key="4">
    <source>
        <dbReference type="EMBL" id="MBW0546527.1"/>
    </source>
</evidence>
<protein>
    <recommendedName>
        <fullName evidence="3">Chromo domain-containing protein</fullName>
    </recommendedName>
</protein>
<dbReference type="PROSITE" id="PS50013">
    <property type="entry name" value="CHROMO_2"/>
    <property type="match status" value="1"/>
</dbReference>
<dbReference type="Proteomes" id="UP000765509">
    <property type="component" value="Unassembled WGS sequence"/>
</dbReference>
<dbReference type="GO" id="GO:0005634">
    <property type="term" value="C:nucleus"/>
    <property type="evidence" value="ECO:0007669"/>
    <property type="project" value="UniProtKB-SubCell"/>
</dbReference>
<proteinExistence type="predicted"/>
<evidence type="ECO:0000313" key="5">
    <source>
        <dbReference type="Proteomes" id="UP000765509"/>
    </source>
</evidence>
<comment type="caution">
    <text evidence="4">The sequence shown here is derived from an EMBL/GenBank/DDBJ whole genome shotgun (WGS) entry which is preliminary data.</text>
</comment>
<dbReference type="PANTHER" id="PTHR22812">
    <property type="entry name" value="CHROMOBOX PROTEIN"/>
    <property type="match status" value="1"/>
</dbReference>
<sequence>MQIEIKKFHLISNLGTNSEEDWQPCISPQVPQQWKSVHPVFHVSLLEPVKHSTIPSRHQLPPPPVLVEEQEEWDVTQALDSSLKRSKSWYLVEWKGFSEDPKRTTWEPASNLTSSSDLVKDFHSLYPDKPGPNTSRL</sequence>
<dbReference type="InterPro" id="IPR000953">
    <property type="entry name" value="Chromo/chromo_shadow_dom"/>
</dbReference>
<dbReference type="InterPro" id="IPR016197">
    <property type="entry name" value="Chromo-like_dom_sf"/>
</dbReference>
<keyword evidence="5" id="KW-1185">Reference proteome</keyword>
<keyword evidence="2" id="KW-0539">Nucleus</keyword>
<dbReference type="AlphaFoldDB" id="A0A9Q3FZG0"/>
<organism evidence="4 5">
    <name type="scientific">Austropuccinia psidii MF-1</name>
    <dbReference type="NCBI Taxonomy" id="1389203"/>
    <lineage>
        <taxon>Eukaryota</taxon>
        <taxon>Fungi</taxon>
        <taxon>Dikarya</taxon>
        <taxon>Basidiomycota</taxon>
        <taxon>Pucciniomycotina</taxon>
        <taxon>Pucciniomycetes</taxon>
        <taxon>Pucciniales</taxon>
        <taxon>Sphaerophragmiaceae</taxon>
        <taxon>Austropuccinia</taxon>
    </lineage>
</organism>
<dbReference type="SUPFAM" id="SSF54160">
    <property type="entry name" value="Chromo domain-like"/>
    <property type="match status" value="1"/>
</dbReference>
<dbReference type="InterPro" id="IPR023780">
    <property type="entry name" value="Chromo_domain"/>
</dbReference>
<accession>A0A9Q3FZG0</accession>
<reference evidence="4" key="1">
    <citation type="submission" date="2021-03" db="EMBL/GenBank/DDBJ databases">
        <title>Draft genome sequence of rust myrtle Austropuccinia psidii MF-1, a brazilian biotype.</title>
        <authorList>
            <person name="Quecine M.C."/>
            <person name="Pachon D.M.R."/>
            <person name="Bonatelli M.L."/>
            <person name="Correr F.H."/>
            <person name="Franceschini L.M."/>
            <person name="Leite T.F."/>
            <person name="Margarido G.R.A."/>
            <person name="Almeida C.A."/>
            <person name="Ferrarezi J.A."/>
            <person name="Labate C.A."/>
        </authorList>
    </citation>
    <scope>NUCLEOTIDE SEQUENCE</scope>
    <source>
        <strain evidence="4">MF-1</strain>
    </source>
</reference>
<gene>
    <name evidence="4" type="ORF">O181_086242</name>
</gene>
<evidence type="ECO:0000256" key="1">
    <source>
        <dbReference type="ARBA" id="ARBA00004123"/>
    </source>
</evidence>
<dbReference type="Pfam" id="PF00385">
    <property type="entry name" value="Chromo"/>
    <property type="match status" value="1"/>
</dbReference>
<dbReference type="Gene3D" id="2.40.50.40">
    <property type="match status" value="1"/>
</dbReference>
<dbReference type="CDD" id="cd00024">
    <property type="entry name" value="CD_CSD"/>
    <property type="match status" value="1"/>
</dbReference>
<dbReference type="EMBL" id="AVOT02051521">
    <property type="protein sequence ID" value="MBW0546527.1"/>
    <property type="molecule type" value="Genomic_DNA"/>
</dbReference>
<feature type="domain" description="Chromo" evidence="3">
    <location>
        <begin position="73"/>
        <end position="134"/>
    </location>
</feature>
<evidence type="ECO:0000256" key="2">
    <source>
        <dbReference type="ARBA" id="ARBA00023242"/>
    </source>
</evidence>
<dbReference type="InterPro" id="IPR051219">
    <property type="entry name" value="Heterochromatin_chromo-domain"/>
</dbReference>